<organism evidence="10 11">
    <name type="scientific">Caenorhabditis angaria</name>
    <dbReference type="NCBI Taxonomy" id="860376"/>
    <lineage>
        <taxon>Eukaryota</taxon>
        <taxon>Metazoa</taxon>
        <taxon>Ecdysozoa</taxon>
        <taxon>Nematoda</taxon>
        <taxon>Chromadorea</taxon>
        <taxon>Rhabditida</taxon>
        <taxon>Rhabditina</taxon>
        <taxon>Rhabditomorpha</taxon>
        <taxon>Rhabditoidea</taxon>
        <taxon>Rhabditidae</taxon>
        <taxon>Peloderinae</taxon>
        <taxon>Caenorhabditis</taxon>
    </lineage>
</organism>
<keyword evidence="11" id="KW-1185">Reference proteome</keyword>
<comment type="catalytic activity">
    <reaction evidence="6">
        <text>ATP + H2O = ADP + phosphate + H(+)</text>
        <dbReference type="Rhea" id="RHEA:13065"/>
        <dbReference type="ChEBI" id="CHEBI:15377"/>
        <dbReference type="ChEBI" id="CHEBI:15378"/>
        <dbReference type="ChEBI" id="CHEBI:30616"/>
        <dbReference type="ChEBI" id="CHEBI:43474"/>
        <dbReference type="ChEBI" id="CHEBI:456216"/>
        <dbReference type="EC" id="3.6.4.13"/>
    </reaction>
    <physiologicalReaction direction="left-to-right" evidence="6">
        <dbReference type="Rhea" id="RHEA:13066"/>
    </physiologicalReaction>
</comment>
<comment type="caution">
    <text evidence="10">The sequence shown here is derived from an EMBL/GenBank/DDBJ whole genome shotgun (WGS) entry which is preliminary data.</text>
</comment>
<dbReference type="PANTHER" id="PTHR14074:SF29">
    <property type="entry name" value="DICER-RELATED HELICASE"/>
    <property type="match status" value="1"/>
</dbReference>
<sequence length="1028" mass="118288">MFPALGLETRSRTANGIDVSRVLEVLYLDPGKSGDLTEFLPIGRIEKLCQEYLDAESFATQLFDELKSSILAPERLYNEIMAFLFKIDKKGSLHSLLAICNENTSRSMFKIVLDNIDGFMRFTDPKRVIDYLQALPRYDGIVNVLRNELERIRNPEIMKKLVLRTIPQLGQFSAYDILYTIYETQHPDNNVTCEARQFVEKIEPNFLRFYENLDEERKHPRGKLFFCPITSNLTELLVQLGTPALENNDRFKIIDILWENMPQTGRFERIIIESVQNRIHEEQPIILRRYQQELCKVAIEGKNTIVTAPTGSGKTVIAANILKHHFEQARINGKQSKALFMTPNSVILQQQASSLSNYLKHLYLVKIIQGAENVPVRGTILSNDLIVATPQMIVNLCNEHSQFENDPDINVTQFFLSTFSIIIFDECHNTQKNSPYSNIMKIYHEMKNTGVMPSGHCLPQIIGLTASLGVGQAKNELEAVDHIADLAANMDVHELSVVREHIGELQQFSPIVPDNLCFCDKRIDETNLQFATTLAQFMTKMEKVMINLIESTGDFEMRGRNSPDTLDVGPVRRERVKGEFKLPPLDKDHEAYLNWVANHKILISESKFERDKQVFEILEILEKSYWTLEHNSNFNSQEAYNLINEFMEQQKPSLHMEVIRTWEEYHHILSQARNSTNPMIEKVVENLIELYNRNDDFRAIVFIKTRVGAVTLAKILSSIQELKDKQIRTDYISGLNKGSDELAASKRAQQEKIDKFAEGSIKVLVATSVAEEGLDIAKCNLVVKYNYATNEIAHVQRRGRGRAANSKCILITNNIRLKEQESSNKTKEHLMYEAMNMILKKHINFENIVRSKMIAIWKNIQDEKAAKESIIQKQLNSNIQYKILCKKCKTLLCMHSDIRAEKTQYFVCNPNFWKLIRKVMFSPSEQEAEIRFGGKGKIQCKQCYSGLGRLIEVRSVELPCLAADSIVLEYCVNSQIELKMCRKWKDILKNHFTPQDLRALDIKTMQAENRQLNFEVDSLGEILNILRD</sequence>
<dbReference type="Gene3D" id="2.170.150.30">
    <property type="entry name" value="RIG-I-like receptor, C-terminal regulatory domain"/>
    <property type="match status" value="1"/>
</dbReference>
<keyword evidence="4" id="KW-0067">ATP-binding</keyword>
<dbReference type="InterPro" id="IPR027417">
    <property type="entry name" value="P-loop_NTPase"/>
</dbReference>
<proteinExistence type="inferred from homology"/>
<dbReference type="SMART" id="SM00490">
    <property type="entry name" value="HELICc"/>
    <property type="match status" value="1"/>
</dbReference>
<dbReference type="GO" id="GO:0045087">
    <property type="term" value="P:innate immune response"/>
    <property type="evidence" value="ECO:0007669"/>
    <property type="project" value="UniProtKB-KW"/>
</dbReference>
<dbReference type="Gene3D" id="3.40.50.300">
    <property type="entry name" value="P-loop containing nucleotide triphosphate hydrolases"/>
    <property type="match status" value="2"/>
</dbReference>
<dbReference type="OrthoDB" id="416741at2759"/>
<dbReference type="Pfam" id="PF00270">
    <property type="entry name" value="DEAD"/>
    <property type="match status" value="1"/>
</dbReference>
<keyword evidence="3" id="KW-0547">Nucleotide-binding</keyword>
<evidence type="ECO:0000256" key="6">
    <source>
        <dbReference type="ARBA" id="ARBA00049390"/>
    </source>
</evidence>
<evidence type="ECO:0000256" key="1">
    <source>
        <dbReference type="ARBA" id="ARBA00006866"/>
    </source>
</evidence>
<dbReference type="AlphaFoldDB" id="A0A9P1N2P3"/>
<evidence type="ECO:0000256" key="2">
    <source>
        <dbReference type="ARBA" id="ARBA00022588"/>
    </source>
</evidence>
<evidence type="ECO:0008006" key="12">
    <source>
        <dbReference type="Google" id="ProtNLM"/>
    </source>
</evidence>
<dbReference type="SUPFAM" id="SSF52540">
    <property type="entry name" value="P-loop containing nucleoside triphosphate hydrolases"/>
    <property type="match status" value="1"/>
</dbReference>
<keyword evidence="5" id="KW-0391">Immunity</keyword>
<evidence type="ECO:0000256" key="4">
    <source>
        <dbReference type="ARBA" id="ARBA00022840"/>
    </source>
</evidence>
<evidence type="ECO:0000313" key="10">
    <source>
        <dbReference type="EMBL" id="CAI5449185.1"/>
    </source>
</evidence>
<evidence type="ECO:0000313" key="11">
    <source>
        <dbReference type="Proteomes" id="UP001152747"/>
    </source>
</evidence>
<dbReference type="GO" id="GO:0003676">
    <property type="term" value="F:nucleic acid binding"/>
    <property type="evidence" value="ECO:0007669"/>
    <property type="project" value="InterPro"/>
</dbReference>
<dbReference type="InterPro" id="IPR001650">
    <property type="entry name" value="Helicase_C-like"/>
</dbReference>
<reference evidence="10" key="1">
    <citation type="submission" date="2022-11" db="EMBL/GenBank/DDBJ databases">
        <authorList>
            <person name="Kikuchi T."/>
        </authorList>
    </citation>
    <scope>NUCLEOTIDE SEQUENCE</scope>
    <source>
        <strain evidence="10">PS1010</strain>
    </source>
</reference>
<dbReference type="GO" id="GO:0005524">
    <property type="term" value="F:ATP binding"/>
    <property type="evidence" value="ECO:0007669"/>
    <property type="project" value="UniProtKB-KW"/>
</dbReference>
<comment type="similarity">
    <text evidence="1">Belongs to the helicase family. RLR subfamily.</text>
</comment>
<dbReference type="InterPro" id="IPR051363">
    <property type="entry name" value="RLR_Helicase"/>
</dbReference>
<keyword evidence="2" id="KW-0399">Innate immunity</keyword>
<dbReference type="PROSITE" id="PS51194">
    <property type="entry name" value="HELICASE_CTER"/>
    <property type="match status" value="1"/>
</dbReference>
<dbReference type="Pfam" id="PF11648">
    <property type="entry name" value="RIG-I_C-RD"/>
    <property type="match status" value="1"/>
</dbReference>
<evidence type="ECO:0000259" key="7">
    <source>
        <dbReference type="PROSITE" id="PS51192"/>
    </source>
</evidence>
<feature type="domain" description="Helicase C-terminal" evidence="8">
    <location>
        <begin position="679"/>
        <end position="843"/>
    </location>
</feature>
<evidence type="ECO:0000256" key="3">
    <source>
        <dbReference type="ARBA" id="ARBA00022741"/>
    </source>
</evidence>
<name>A0A9P1N2P3_9PELO</name>
<dbReference type="SMART" id="SM00487">
    <property type="entry name" value="DEXDc"/>
    <property type="match status" value="1"/>
</dbReference>
<feature type="domain" description="RLR CTR" evidence="9">
    <location>
        <begin position="871"/>
        <end position="1001"/>
    </location>
</feature>
<dbReference type="Gene3D" id="1.20.1320.30">
    <property type="match status" value="1"/>
</dbReference>
<dbReference type="Proteomes" id="UP001152747">
    <property type="component" value="Unassembled WGS sequence"/>
</dbReference>
<evidence type="ECO:0000259" key="8">
    <source>
        <dbReference type="PROSITE" id="PS51194"/>
    </source>
</evidence>
<evidence type="ECO:0000256" key="5">
    <source>
        <dbReference type="ARBA" id="ARBA00022859"/>
    </source>
</evidence>
<gene>
    <name evidence="10" type="ORF">CAMP_LOCUS11822</name>
</gene>
<accession>A0A9P1N2P3</accession>
<dbReference type="PROSITE" id="PS51192">
    <property type="entry name" value="HELICASE_ATP_BIND_1"/>
    <property type="match status" value="1"/>
</dbReference>
<evidence type="ECO:0000259" key="9">
    <source>
        <dbReference type="PROSITE" id="PS51789"/>
    </source>
</evidence>
<dbReference type="GO" id="GO:0003724">
    <property type="term" value="F:RNA helicase activity"/>
    <property type="evidence" value="ECO:0007669"/>
    <property type="project" value="UniProtKB-EC"/>
</dbReference>
<dbReference type="PANTHER" id="PTHR14074">
    <property type="entry name" value="HELICASE WITH DEATH DOMAIN-RELATED"/>
    <property type="match status" value="1"/>
</dbReference>
<feature type="domain" description="Helicase ATP-binding" evidence="7">
    <location>
        <begin position="295"/>
        <end position="486"/>
    </location>
</feature>
<dbReference type="InterPro" id="IPR014001">
    <property type="entry name" value="Helicase_ATP-bd"/>
</dbReference>
<dbReference type="InterPro" id="IPR021673">
    <property type="entry name" value="RLR_CTR"/>
</dbReference>
<dbReference type="InterPro" id="IPR011545">
    <property type="entry name" value="DEAD/DEAH_box_helicase_dom"/>
</dbReference>
<dbReference type="Pfam" id="PF00271">
    <property type="entry name" value="Helicase_C"/>
    <property type="match status" value="1"/>
</dbReference>
<dbReference type="GO" id="GO:0005737">
    <property type="term" value="C:cytoplasm"/>
    <property type="evidence" value="ECO:0007669"/>
    <property type="project" value="TreeGrafter"/>
</dbReference>
<protein>
    <recommendedName>
        <fullName evidence="12">RNA helicase</fullName>
    </recommendedName>
</protein>
<dbReference type="EMBL" id="CANHGI010000004">
    <property type="protein sequence ID" value="CAI5449185.1"/>
    <property type="molecule type" value="Genomic_DNA"/>
</dbReference>
<dbReference type="InterPro" id="IPR038557">
    <property type="entry name" value="RLR_C_sf"/>
</dbReference>
<dbReference type="PROSITE" id="PS51789">
    <property type="entry name" value="RLR_CTR"/>
    <property type="match status" value="1"/>
</dbReference>